<keyword evidence="2" id="KW-1185">Reference proteome</keyword>
<protein>
    <recommendedName>
        <fullName evidence="3">Lipoprotein</fullName>
    </recommendedName>
</protein>
<proteinExistence type="predicted"/>
<comment type="caution">
    <text evidence="1">The sequence shown here is derived from an EMBL/GenBank/DDBJ whole genome shotgun (WGS) entry which is preliminary data.</text>
</comment>
<sequence length="168" mass="19472">MQKIFVPLFLIIVLAGCSNEIEIKEKPKEIVLVEEKIQLPSFDSIEKPILSLNNQIGFDSIYEEICWLDCSAEDRLNHQFNNQGQAQIGDVIRVKWDNMNPAPNKVEIKEYTNEFHQIGDTQIIADEQNGFYIEVTDTSYNKIYELIFIWEENEKSVGKSRLAFPLTN</sequence>
<reference evidence="1 2" key="1">
    <citation type="submission" date="2020-08" db="EMBL/GenBank/DDBJ databases">
        <title>A Genomic Blueprint of the Chicken Gut Microbiome.</title>
        <authorList>
            <person name="Gilroy R."/>
            <person name="Ravi A."/>
            <person name="Getino M."/>
            <person name="Pursley I."/>
            <person name="Horton D.L."/>
            <person name="Alikhan N.-F."/>
            <person name="Baker D."/>
            <person name="Gharbi K."/>
            <person name="Hall N."/>
            <person name="Watson M."/>
            <person name="Adriaenssens E.M."/>
            <person name="Foster-Nyarko E."/>
            <person name="Jarju S."/>
            <person name="Secka A."/>
            <person name="Antonio M."/>
            <person name="Oren A."/>
            <person name="Chaudhuri R."/>
            <person name="La Ragione R.M."/>
            <person name="Hildebrand F."/>
            <person name="Pallen M.J."/>
        </authorList>
    </citation>
    <scope>NUCLEOTIDE SEQUENCE [LARGE SCALE GENOMIC DNA]</scope>
    <source>
        <strain evidence="1 2">Sa2BUA9</strain>
    </source>
</reference>
<evidence type="ECO:0008006" key="3">
    <source>
        <dbReference type="Google" id="ProtNLM"/>
    </source>
</evidence>
<dbReference type="RefSeq" id="WP_191697047.1">
    <property type="nucleotide sequence ID" value="NZ_JACSQO010000004.1"/>
</dbReference>
<dbReference type="EMBL" id="JACSQO010000004">
    <property type="protein sequence ID" value="MBD7944324.1"/>
    <property type="molecule type" value="Genomic_DNA"/>
</dbReference>
<accession>A0ABR8R9D1</accession>
<dbReference type="Proteomes" id="UP000640786">
    <property type="component" value="Unassembled WGS sequence"/>
</dbReference>
<name>A0ABR8R9D1_9BACI</name>
<dbReference type="PROSITE" id="PS51257">
    <property type="entry name" value="PROKAR_LIPOPROTEIN"/>
    <property type="match status" value="1"/>
</dbReference>
<evidence type="ECO:0000313" key="1">
    <source>
        <dbReference type="EMBL" id="MBD7944324.1"/>
    </source>
</evidence>
<evidence type="ECO:0000313" key="2">
    <source>
        <dbReference type="Proteomes" id="UP000640786"/>
    </source>
</evidence>
<gene>
    <name evidence="1" type="ORF">H9650_09380</name>
</gene>
<organism evidence="1 2">
    <name type="scientific">Psychrobacillus faecigallinarum</name>
    <dbReference type="NCBI Taxonomy" id="2762235"/>
    <lineage>
        <taxon>Bacteria</taxon>
        <taxon>Bacillati</taxon>
        <taxon>Bacillota</taxon>
        <taxon>Bacilli</taxon>
        <taxon>Bacillales</taxon>
        <taxon>Bacillaceae</taxon>
        <taxon>Psychrobacillus</taxon>
    </lineage>
</organism>